<dbReference type="OrthoDB" id="193931at2759"/>
<evidence type="ECO:0000313" key="2">
    <source>
        <dbReference type="EMBL" id="CAG5117937.1"/>
    </source>
</evidence>
<organism evidence="2 3">
    <name type="scientific">Candidula unifasciata</name>
    <dbReference type="NCBI Taxonomy" id="100452"/>
    <lineage>
        <taxon>Eukaryota</taxon>
        <taxon>Metazoa</taxon>
        <taxon>Spiralia</taxon>
        <taxon>Lophotrochozoa</taxon>
        <taxon>Mollusca</taxon>
        <taxon>Gastropoda</taxon>
        <taxon>Heterobranchia</taxon>
        <taxon>Euthyneura</taxon>
        <taxon>Panpulmonata</taxon>
        <taxon>Eupulmonata</taxon>
        <taxon>Stylommatophora</taxon>
        <taxon>Helicina</taxon>
        <taxon>Helicoidea</taxon>
        <taxon>Geomitridae</taxon>
        <taxon>Candidula</taxon>
    </lineage>
</organism>
<protein>
    <submittedName>
        <fullName evidence="2">Uncharacterized protein</fullName>
    </submittedName>
</protein>
<feature type="compositionally biased region" description="Polar residues" evidence="1">
    <location>
        <begin position="156"/>
        <end position="176"/>
    </location>
</feature>
<name>A0A8S3YLD3_9EUPU</name>
<dbReference type="AlphaFoldDB" id="A0A8S3YLD3"/>
<sequence>MDDALRHWWVNFGHSLMPNDMAYSPDDEPSLIPHSVSAQKRSVTATLNPVIIHHRNQSSISSDSDVELDFKPNRWSKRTISLDSTGNSVSSSVASSPAPTCENSKDFAREAGDDPAAIASGLLKLPPDVLEMLKGCSSKSLAALLNMDRNSSDFDANISNSGSKSSHTGTENTENAGSDKMSSSSSSSVFDSERKPKRGILKRKGKFSGNDSGCVTPEEMAVRAEENALPKSGHLPHRLPSFRGEAHGIFASKHQSSQLLEHASESLHLESCSSPIVLSSASSSSTRVLTQQTYHLQLSHPRKPQENIPYTPATYCHPDYVEDFTADRTTVFTNGNVSPQQEASTQTATEDSTNASTFSKEPVKVIYRPKSILKKAAGDDGRNRLSISSIGSNSSADILDLSYDSGDSDHFVNCGAEHSSNTEVNGATDNDHLIDQLRTADQRSYSLDEGLLALQITDQSAALAYAGRNRSFSDNNGELLVSSSSLMCRLTMDAQSLL</sequence>
<feature type="region of interest" description="Disordered" evidence="1">
    <location>
        <begin position="156"/>
        <end position="215"/>
    </location>
</feature>
<evidence type="ECO:0000256" key="1">
    <source>
        <dbReference type="SAM" id="MobiDB-lite"/>
    </source>
</evidence>
<feature type="region of interest" description="Disordered" evidence="1">
    <location>
        <begin position="81"/>
        <end position="108"/>
    </location>
</feature>
<dbReference type="EMBL" id="CAJHNH020000475">
    <property type="protein sequence ID" value="CAG5117937.1"/>
    <property type="molecule type" value="Genomic_DNA"/>
</dbReference>
<feature type="compositionally biased region" description="Basic residues" evidence="1">
    <location>
        <begin position="195"/>
        <end position="206"/>
    </location>
</feature>
<dbReference type="Proteomes" id="UP000678393">
    <property type="component" value="Unassembled WGS sequence"/>
</dbReference>
<proteinExistence type="predicted"/>
<comment type="caution">
    <text evidence="2">The sequence shown here is derived from an EMBL/GenBank/DDBJ whole genome shotgun (WGS) entry which is preliminary data.</text>
</comment>
<evidence type="ECO:0000313" key="3">
    <source>
        <dbReference type="Proteomes" id="UP000678393"/>
    </source>
</evidence>
<gene>
    <name evidence="2" type="ORF">CUNI_LOCUS3495</name>
</gene>
<reference evidence="2" key="1">
    <citation type="submission" date="2021-04" db="EMBL/GenBank/DDBJ databases">
        <authorList>
            <consortium name="Molecular Ecology Group"/>
        </authorList>
    </citation>
    <scope>NUCLEOTIDE SEQUENCE</scope>
</reference>
<feature type="region of interest" description="Disordered" evidence="1">
    <location>
        <begin position="332"/>
        <end position="357"/>
    </location>
</feature>
<accession>A0A8S3YLD3</accession>
<feature type="compositionally biased region" description="Low complexity" evidence="1">
    <location>
        <begin position="88"/>
        <end position="99"/>
    </location>
</feature>
<keyword evidence="3" id="KW-1185">Reference proteome</keyword>